<sequence>MIKGKDVYNILESIMPLYVAMILGYGSIKWWKIFTPDQCAGINRFVAMFAVPTLSFIYIYPINPYHMNWRLILADTLQKVVTLACLALWNIFTKRGGLDWSITLFSLTNLPNTLVVGIPLLNAMYGEFTKPLLTQILVLQGVVWYTILLLMYEYRAAKLFISQQFVDTNEGSHKIEIESSLDDVELREIGNNLSVKSHSTPRVPNLTRVEVHSSYTNSPQSNGFEDNIFNIHWTRFKKSRSLTNVSAFMKSKSCTTMGARVSPYPILKSTFSEKIIDDQRKFNFSDGLDMPQEIEASKGVHELIGRSTSSGKVSGDNDHESEERKKELVEIKENVTNEHQMQPGHGTMTKLILFRVWKKLSVNPNLYASVLGIVWALISARWNIKMPSIIHDSITIISHTGLGMSMFSLGMFGLHSSHILFVLSIYAKQTRDTIGVCAMNTRKWCLFIIACGKTQATISMVLKFLVGPASFGATSAAVGIRGVVFKVGIIQAALPQGIVPFVFAKEYNLHAEIFNTA</sequence>
<feature type="transmembrane region" description="Helical" evidence="9">
    <location>
        <begin position="7"/>
        <end position="28"/>
    </location>
</feature>
<evidence type="ECO:0000256" key="2">
    <source>
        <dbReference type="ARBA" id="ARBA00009177"/>
    </source>
</evidence>
<feature type="transmembrane region" description="Helical" evidence="9">
    <location>
        <begin position="40"/>
        <end position="60"/>
    </location>
</feature>
<reference evidence="10" key="1">
    <citation type="journal article" date="2018" name="Nat. Plants">
        <title>Whole-genome landscape of Medicago truncatula symbiotic genes.</title>
        <authorList>
            <person name="Pecrix Y."/>
            <person name="Gamas P."/>
            <person name="Carrere S."/>
        </authorList>
    </citation>
    <scope>NUCLEOTIDE SEQUENCE</scope>
    <source>
        <tissue evidence="10">Leaves</tissue>
    </source>
</reference>
<dbReference type="Pfam" id="PF03547">
    <property type="entry name" value="Mem_trans"/>
    <property type="match status" value="1"/>
</dbReference>
<name>A0A396J905_MEDTR</name>
<evidence type="ECO:0000256" key="8">
    <source>
        <dbReference type="SAM" id="MobiDB-lite"/>
    </source>
</evidence>
<feature type="transmembrane region" description="Helical" evidence="9">
    <location>
        <begin position="404"/>
        <end position="426"/>
    </location>
</feature>
<proteinExistence type="inferred from homology"/>
<comment type="similarity">
    <text evidence="2">Belongs to the auxin efflux carrier (TC 2.A.69.1) family.</text>
</comment>
<feature type="compositionally biased region" description="Basic and acidic residues" evidence="8">
    <location>
        <begin position="315"/>
        <end position="324"/>
    </location>
</feature>
<dbReference type="Proteomes" id="UP000265566">
    <property type="component" value="Chromosome 2"/>
</dbReference>
<gene>
    <name evidence="10" type="ORF">MtrunA17_Chr2g0298971</name>
</gene>
<evidence type="ECO:0000256" key="6">
    <source>
        <dbReference type="ARBA" id="ARBA00023136"/>
    </source>
</evidence>
<evidence type="ECO:0000256" key="7">
    <source>
        <dbReference type="ARBA" id="ARBA00023294"/>
    </source>
</evidence>
<dbReference type="GO" id="GO:0055085">
    <property type="term" value="P:transmembrane transport"/>
    <property type="evidence" value="ECO:0007669"/>
    <property type="project" value="InterPro"/>
</dbReference>
<keyword evidence="3" id="KW-0813">Transport</keyword>
<dbReference type="PANTHER" id="PTHR31752">
    <property type="entry name" value="AUXIN EFFLUX CARRIER COMPONENT 1B-RELATED"/>
    <property type="match status" value="1"/>
</dbReference>
<comment type="caution">
    <text evidence="10">The sequence shown here is derived from an EMBL/GenBank/DDBJ whole genome shotgun (WGS) entry which is preliminary data.</text>
</comment>
<dbReference type="Gramene" id="rna9301">
    <property type="protein sequence ID" value="RHN73484.1"/>
    <property type="gene ID" value="gene9301"/>
</dbReference>
<dbReference type="InterPro" id="IPR004776">
    <property type="entry name" value="Mem_transp_PIN-like"/>
</dbReference>
<accession>A0A396J905</accession>
<dbReference type="EMBL" id="PSQE01000002">
    <property type="protein sequence ID" value="RHN73484.1"/>
    <property type="molecule type" value="Genomic_DNA"/>
</dbReference>
<evidence type="ECO:0000313" key="10">
    <source>
        <dbReference type="EMBL" id="RHN73484.1"/>
    </source>
</evidence>
<evidence type="ECO:0000256" key="9">
    <source>
        <dbReference type="SAM" id="Phobius"/>
    </source>
</evidence>
<feature type="transmembrane region" description="Helical" evidence="9">
    <location>
        <begin position="132"/>
        <end position="152"/>
    </location>
</feature>
<organism evidence="10">
    <name type="scientific">Medicago truncatula</name>
    <name type="common">Barrel medic</name>
    <name type="synonym">Medicago tribuloides</name>
    <dbReference type="NCBI Taxonomy" id="3880"/>
    <lineage>
        <taxon>Eukaryota</taxon>
        <taxon>Viridiplantae</taxon>
        <taxon>Streptophyta</taxon>
        <taxon>Embryophyta</taxon>
        <taxon>Tracheophyta</taxon>
        <taxon>Spermatophyta</taxon>
        <taxon>Magnoliopsida</taxon>
        <taxon>eudicotyledons</taxon>
        <taxon>Gunneridae</taxon>
        <taxon>Pentapetalae</taxon>
        <taxon>rosids</taxon>
        <taxon>fabids</taxon>
        <taxon>Fabales</taxon>
        <taxon>Fabaceae</taxon>
        <taxon>Papilionoideae</taxon>
        <taxon>50 kb inversion clade</taxon>
        <taxon>NPAAA clade</taxon>
        <taxon>Hologalegina</taxon>
        <taxon>IRL clade</taxon>
        <taxon>Trifolieae</taxon>
        <taxon>Medicago</taxon>
    </lineage>
</organism>
<keyword evidence="7" id="KW-0927">Auxin signaling pathway</keyword>
<dbReference type="GO" id="GO:0016020">
    <property type="term" value="C:membrane"/>
    <property type="evidence" value="ECO:0007669"/>
    <property type="project" value="UniProtKB-SubCell"/>
</dbReference>
<dbReference type="PANTHER" id="PTHR31752:SF4">
    <property type="entry name" value="AUXIN EFFLUX CARRIER COMPONENT 2"/>
    <property type="match status" value="1"/>
</dbReference>
<keyword evidence="5 9" id="KW-1133">Transmembrane helix</keyword>
<evidence type="ECO:0000256" key="5">
    <source>
        <dbReference type="ARBA" id="ARBA00022989"/>
    </source>
</evidence>
<protein>
    <submittedName>
        <fullName evidence="10">Putative membrane transport protein</fullName>
    </submittedName>
</protein>
<dbReference type="GO" id="GO:0009734">
    <property type="term" value="P:auxin-activated signaling pathway"/>
    <property type="evidence" value="ECO:0007669"/>
    <property type="project" value="UniProtKB-KW"/>
</dbReference>
<keyword evidence="6 9" id="KW-0472">Membrane</keyword>
<keyword evidence="4 9" id="KW-0812">Transmembrane</keyword>
<dbReference type="AlphaFoldDB" id="A0A396J905"/>
<evidence type="ECO:0000256" key="1">
    <source>
        <dbReference type="ARBA" id="ARBA00004141"/>
    </source>
</evidence>
<feature type="region of interest" description="Disordered" evidence="8">
    <location>
        <begin position="305"/>
        <end position="324"/>
    </location>
</feature>
<evidence type="ECO:0000256" key="4">
    <source>
        <dbReference type="ARBA" id="ARBA00022692"/>
    </source>
</evidence>
<comment type="subcellular location">
    <subcellularLocation>
        <location evidence="1">Membrane</location>
        <topology evidence="1">Multi-pass membrane protein</topology>
    </subcellularLocation>
</comment>
<evidence type="ECO:0000256" key="3">
    <source>
        <dbReference type="ARBA" id="ARBA00022448"/>
    </source>
</evidence>
<dbReference type="InterPro" id="IPR051107">
    <property type="entry name" value="Auxin_Efflux_Carrier"/>
</dbReference>
<feature type="transmembrane region" description="Helical" evidence="9">
    <location>
        <begin position="365"/>
        <end position="384"/>
    </location>
</feature>